<evidence type="ECO:0000256" key="1">
    <source>
        <dbReference type="SAM" id="Coils"/>
    </source>
</evidence>
<proteinExistence type="predicted"/>
<reference evidence="2 3" key="1">
    <citation type="journal article" date="2013" name="Genome Announc.">
        <title>Genome Sequence of Thalassolituus oleivorans MIL-1 (DSM 14913T).</title>
        <authorList>
            <person name="Golyshin P.N."/>
            <person name="Werner J."/>
            <person name="Chernikova T.N."/>
            <person name="Tran H."/>
            <person name="Ferrer M."/>
            <person name="Yakimov M.M."/>
            <person name="Teeling H."/>
            <person name="Golyshina O.V."/>
        </authorList>
    </citation>
    <scope>NUCLEOTIDE SEQUENCE [LARGE SCALE GENOMIC DNA]</scope>
    <source>
        <strain evidence="2 3">MIL-1</strain>
    </source>
</reference>
<dbReference type="AlphaFoldDB" id="M5DPY2"/>
<keyword evidence="3" id="KW-1185">Reference proteome</keyword>
<evidence type="ECO:0000313" key="3">
    <source>
        <dbReference type="Proteomes" id="UP000011866"/>
    </source>
</evidence>
<dbReference type="KEGG" id="tol:TOL_0784"/>
<evidence type="ECO:0000313" key="2">
    <source>
        <dbReference type="EMBL" id="CCU71222.1"/>
    </source>
</evidence>
<dbReference type="eggNOG" id="COG2963">
    <property type="taxonomic scope" value="Bacteria"/>
</dbReference>
<keyword evidence="1" id="KW-0175">Coiled coil</keyword>
<accession>M5DPY2</accession>
<name>M5DPY2_9GAMM</name>
<feature type="coiled-coil region" evidence="1">
    <location>
        <begin position="26"/>
        <end position="53"/>
    </location>
</feature>
<gene>
    <name evidence="2" type="ORF">TOL_0784</name>
</gene>
<dbReference type="PATRIC" id="fig|1298593.3.peg.756"/>
<dbReference type="EMBL" id="HF680312">
    <property type="protein sequence ID" value="CCU71222.1"/>
    <property type="molecule type" value="Genomic_DNA"/>
</dbReference>
<sequence length="72" mass="8460">MTVYSRREGKIVADKRKKVTEVSSKQAKELSKVKRLEAENRKLKQEVDLLKKWQRFLAEEHQQGIDSSKDSD</sequence>
<dbReference type="Proteomes" id="UP000011866">
    <property type="component" value="Chromosome"/>
</dbReference>
<dbReference type="HOGENOM" id="CLU_2720964_0_0_6"/>
<protein>
    <submittedName>
        <fullName evidence="2">Uncharacterized protein</fullName>
    </submittedName>
</protein>
<organism evidence="2 3">
    <name type="scientific">Thalassolituus oleivorans MIL-1</name>
    <dbReference type="NCBI Taxonomy" id="1298593"/>
    <lineage>
        <taxon>Bacteria</taxon>
        <taxon>Pseudomonadati</taxon>
        <taxon>Pseudomonadota</taxon>
        <taxon>Gammaproteobacteria</taxon>
        <taxon>Oceanospirillales</taxon>
        <taxon>Oceanospirillaceae</taxon>
        <taxon>Thalassolituus</taxon>
    </lineage>
</organism>